<dbReference type="EMBL" id="CMVM020000291">
    <property type="status" value="NOT_ANNOTATED_CDS"/>
    <property type="molecule type" value="Genomic_DNA"/>
</dbReference>
<keyword evidence="3" id="KW-1185">Reference proteome</keyword>
<dbReference type="OMA" id="ESDDQEW"/>
<protein>
    <submittedName>
        <fullName evidence="2">Uncharacterized protein</fullName>
    </submittedName>
</protein>
<dbReference type="AlphaFoldDB" id="A0A8R1U2B8"/>
<dbReference type="PANTHER" id="PTHR37960">
    <property type="entry name" value="PROTEIN CBG06493-RELATED"/>
    <property type="match status" value="1"/>
</dbReference>
<name>A0A8R1U2B8_ONCVO</name>
<evidence type="ECO:0000313" key="3">
    <source>
        <dbReference type="Proteomes" id="UP000024404"/>
    </source>
</evidence>
<reference evidence="2" key="2">
    <citation type="submission" date="2022-06" db="UniProtKB">
        <authorList>
            <consortium name="EnsemblMetazoa"/>
        </authorList>
    </citation>
    <scope>IDENTIFICATION</scope>
</reference>
<dbReference type="PANTHER" id="PTHR37960:SF1">
    <property type="entry name" value="BZIP DOMAIN-CONTAINING PROTEIN"/>
    <property type="match status" value="1"/>
</dbReference>
<keyword evidence="1" id="KW-0175">Coiled coil</keyword>
<reference evidence="3" key="1">
    <citation type="submission" date="2013-10" db="EMBL/GenBank/DDBJ databases">
        <title>Genome sequencing of Onchocerca volvulus.</title>
        <authorList>
            <person name="Cotton J."/>
            <person name="Tsai J."/>
            <person name="Stanley E."/>
            <person name="Tracey A."/>
            <person name="Holroyd N."/>
            <person name="Lustigman S."/>
            <person name="Berriman M."/>
        </authorList>
    </citation>
    <scope>NUCLEOTIDE SEQUENCE</scope>
</reference>
<feature type="coiled-coil region" evidence="1">
    <location>
        <begin position="152"/>
        <end position="211"/>
    </location>
</feature>
<proteinExistence type="predicted"/>
<accession>A0A8R1U2B8</accession>
<dbReference type="Proteomes" id="UP000024404">
    <property type="component" value="Unassembled WGS sequence"/>
</dbReference>
<sequence>MIKNWLKWRKAKKLVTDDETYAVSRKDLQHDSQFIATAAYHTATRPSVAHRGPLSCPGDLNVNQYDAYGAVLNRSLYSDIIIPCEMVRNGFISRKVHRRHRQQHRFRRVNASTSEYGSGDPSSLTLHSKCNRNLNDSASDSWTVEYEQTQHIRELEYKVREQRKKLKDYKGRLRAERDLRIVNERNMMEEVEKYKRELKKEQQERKVTEERYIDVIAYMKTKLSLLEQHQPMGQQCLPPSLSFLGDSTINLQNGVSQLGGADELRYSLSVNASSSILPRTDFEQELDETKNFRAEELWGDLETARNSKNTTTDTELSDRICQSITLLKENDSDNDDNGYVTTFEYPAKTTQKNEDIQTDDLLRISL</sequence>
<dbReference type="EnsemblMetazoa" id="OVOC9689.1">
    <property type="protein sequence ID" value="OVOC9689.1"/>
    <property type="gene ID" value="WBGene00246498"/>
</dbReference>
<evidence type="ECO:0000313" key="2">
    <source>
        <dbReference type="EnsemblMetazoa" id="OVOC9689.1"/>
    </source>
</evidence>
<evidence type="ECO:0000256" key="1">
    <source>
        <dbReference type="SAM" id="Coils"/>
    </source>
</evidence>
<organism evidence="2 3">
    <name type="scientific">Onchocerca volvulus</name>
    <dbReference type="NCBI Taxonomy" id="6282"/>
    <lineage>
        <taxon>Eukaryota</taxon>
        <taxon>Metazoa</taxon>
        <taxon>Ecdysozoa</taxon>
        <taxon>Nematoda</taxon>
        <taxon>Chromadorea</taxon>
        <taxon>Rhabditida</taxon>
        <taxon>Spirurina</taxon>
        <taxon>Spiruromorpha</taxon>
        <taxon>Filarioidea</taxon>
        <taxon>Onchocercidae</taxon>
        <taxon>Onchocerca</taxon>
    </lineage>
</organism>